<accession>A0A914XCM9</accession>
<evidence type="ECO:0000313" key="1">
    <source>
        <dbReference type="Proteomes" id="UP000887566"/>
    </source>
</evidence>
<protein>
    <submittedName>
        <fullName evidence="2">Uncharacterized protein</fullName>
    </submittedName>
</protein>
<sequence>MAAQVSTVFSSENCKDGSRVGQYKHAASHANNQVTLDDVKICENRAHIALAEGLEFAKYEVELPEEEKVTLDEMMLHQNRVLHNEG</sequence>
<name>A0A914XCM9_9BILA</name>
<dbReference type="AlphaFoldDB" id="A0A914XCM9"/>
<dbReference type="WBParaSite" id="PSAMB.scaffold7438size7645.g30094.t1">
    <property type="protein sequence ID" value="PSAMB.scaffold7438size7645.g30094.t1"/>
    <property type="gene ID" value="PSAMB.scaffold7438size7645.g30094"/>
</dbReference>
<organism evidence="1 2">
    <name type="scientific">Plectus sambesii</name>
    <dbReference type="NCBI Taxonomy" id="2011161"/>
    <lineage>
        <taxon>Eukaryota</taxon>
        <taxon>Metazoa</taxon>
        <taxon>Ecdysozoa</taxon>
        <taxon>Nematoda</taxon>
        <taxon>Chromadorea</taxon>
        <taxon>Plectida</taxon>
        <taxon>Plectina</taxon>
        <taxon>Plectoidea</taxon>
        <taxon>Plectidae</taxon>
        <taxon>Plectus</taxon>
    </lineage>
</organism>
<proteinExistence type="predicted"/>
<reference evidence="2" key="1">
    <citation type="submission" date="2022-11" db="UniProtKB">
        <authorList>
            <consortium name="WormBaseParasite"/>
        </authorList>
    </citation>
    <scope>IDENTIFICATION</scope>
</reference>
<evidence type="ECO:0000313" key="2">
    <source>
        <dbReference type="WBParaSite" id="PSAMB.scaffold7438size7645.g30094.t1"/>
    </source>
</evidence>
<dbReference type="Proteomes" id="UP000887566">
    <property type="component" value="Unplaced"/>
</dbReference>
<keyword evidence="1" id="KW-1185">Reference proteome</keyword>